<keyword evidence="1" id="KW-0812">Transmembrane</keyword>
<sequence length="265" mass="31932">MMKNMIDLKKLMLKIYNISFLDFKDNWKEVFEYNQDFENTFLKYSNIKDMEEVEYFGREIEKNFKSLKTKKDCGLYIFTPLYFLSINYAAFMLYCKLKSDFEKFYLISMNIDIKKDGNKVLESCMRAVDYFSKLSINLYKDSKMDEEKENALNKFNNFLLKMSRTNYKDNFRALVDDFLLYIKTFNFTPITAISSGLEFEKSDKYIEKYKKRMEMYRSYCDLYFMLSISLAVVSIVVGREDNHDLNEELDKFLPQLRILKPKLKK</sequence>
<feature type="transmembrane region" description="Helical" evidence="1">
    <location>
        <begin position="178"/>
        <end position="199"/>
    </location>
</feature>
<gene>
    <name evidence="2" type="ORF">SHELI_v1c06250</name>
</gene>
<accession>A0A1B3SKX1</accession>
<evidence type="ECO:0000256" key="1">
    <source>
        <dbReference type="SAM" id="Phobius"/>
    </source>
</evidence>
<reference evidence="2 3" key="1">
    <citation type="submission" date="2016-08" db="EMBL/GenBank/DDBJ databases">
        <title>Complete genome sequence of Spiroplasma helicoides TABS-2 (DSM 22551).</title>
        <authorList>
            <person name="Shen W.-Y."/>
            <person name="Lo W.-S."/>
            <person name="Lai Y.-C."/>
            <person name="Kuo C.-H."/>
        </authorList>
    </citation>
    <scope>NUCLEOTIDE SEQUENCE [LARGE SCALE GENOMIC DNA]</scope>
    <source>
        <strain evidence="2 3">TABS-2</strain>
    </source>
</reference>
<dbReference type="AlphaFoldDB" id="A0A1B3SKX1"/>
<dbReference type="STRING" id="216938.SHELI_v1c06250"/>
<evidence type="ECO:0000313" key="2">
    <source>
        <dbReference type="EMBL" id="AOG60576.1"/>
    </source>
</evidence>
<feature type="transmembrane region" description="Helical" evidence="1">
    <location>
        <begin position="73"/>
        <end position="94"/>
    </location>
</feature>
<feature type="transmembrane region" description="Helical" evidence="1">
    <location>
        <begin position="220"/>
        <end position="238"/>
    </location>
</feature>
<organism evidence="2 3">
    <name type="scientific">Spiroplasma helicoides</name>
    <dbReference type="NCBI Taxonomy" id="216938"/>
    <lineage>
        <taxon>Bacteria</taxon>
        <taxon>Bacillati</taxon>
        <taxon>Mycoplasmatota</taxon>
        <taxon>Mollicutes</taxon>
        <taxon>Entomoplasmatales</taxon>
        <taxon>Spiroplasmataceae</taxon>
        <taxon>Spiroplasma</taxon>
    </lineage>
</organism>
<dbReference type="KEGG" id="shj:SHELI_v1c06250"/>
<keyword evidence="3" id="KW-1185">Reference proteome</keyword>
<proteinExistence type="predicted"/>
<dbReference type="EMBL" id="CP017015">
    <property type="protein sequence ID" value="AOG60576.1"/>
    <property type="molecule type" value="Genomic_DNA"/>
</dbReference>
<keyword evidence="1" id="KW-0472">Membrane</keyword>
<keyword evidence="1" id="KW-1133">Transmembrane helix</keyword>
<dbReference type="Proteomes" id="UP000094378">
    <property type="component" value="Chromosome"/>
</dbReference>
<evidence type="ECO:0000313" key="3">
    <source>
        <dbReference type="Proteomes" id="UP000094378"/>
    </source>
</evidence>
<protein>
    <submittedName>
        <fullName evidence="2">Uncharacterized protein</fullName>
    </submittedName>
</protein>
<name>A0A1B3SKX1_9MOLU</name>